<proteinExistence type="predicted"/>
<sequence length="96" mass="10662">MQEKIFSTTWGECEFEIAHTDYLGNADINGGRVGVRWSKTHTNSPNGYPTRPNGNPAYVVLPNYIARLLIGALLGCDDKNIASYKKSLFDALEKIN</sequence>
<keyword evidence="2" id="KW-1185">Reference proteome</keyword>
<dbReference type="EMBL" id="JAULJQ010000003">
    <property type="protein sequence ID" value="MDO2409130.1"/>
    <property type="molecule type" value="Genomic_DNA"/>
</dbReference>
<gene>
    <name evidence="1" type="ORF">Q2362_03325</name>
</gene>
<dbReference type="RefSeq" id="WP_302243957.1">
    <property type="nucleotide sequence ID" value="NZ_JAULJQ010000003.1"/>
</dbReference>
<evidence type="ECO:0000313" key="2">
    <source>
        <dbReference type="Proteomes" id="UP001171111"/>
    </source>
</evidence>
<evidence type="ECO:0000313" key="1">
    <source>
        <dbReference type="EMBL" id="MDO2409130.1"/>
    </source>
</evidence>
<protein>
    <submittedName>
        <fullName evidence="1">Uncharacterized protein</fullName>
    </submittedName>
</protein>
<reference evidence="1 2" key="1">
    <citation type="submission" date="2023-06" db="EMBL/GenBank/DDBJ databases">
        <title>Campylobacter magnum sp. nov., isolated from cecal contents of domestic pigs (Sus scrofa domesticus).</title>
        <authorList>
            <person name="Papic B."/>
            <person name="Gruntar I."/>
        </authorList>
    </citation>
    <scope>NUCLEOTIDE SEQUENCE [LARGE SCALE GENOMIC DNA]</scope>
    <source>
        <strain evidence="2">34484-21</strain>
    </source>
</reference>
<comment type="caution">
    <text evidence="1">The sequence shown here is derived from an EMBL/GenBank/DDBJ whole genome shotgun (WGS) entry which is preliminary data.</text>
</comment>
<dbReference type="Proteomes" id="UP001171111">
    <property type="component" value="Unassembled WGS sequence"/>
</dbReference>
<name>A0ABT8T619_9BACT</name>
<accession>A0ABT8T619</accession>
<organism evidence="1 2">
    <name type="scientific">Campylobacter magnus</name>
    <dbReference type="NCBI Taxonomy" id="3026462"/>
    <lineage>
        <taxon>Bacteria</taxon>
        <taxon>Pseudomonadati</taxon>
        <taxon>Campylobacterota</taxon>
        <taxon>Epsilonproteobacteria</taxon>
        <taxon>Campylobacterales</taxon>
        <taxon>Campylobacteraceae</taxon>
        <taxon>Campylobacter</taxon>
    </lineage>
</organism>